<name>A0A6B0YX39_9CHLR</name>
<evidence type="ECO:0000259" key="1">
    <source>
        <dbReference type="Pfam" id="PF07693"/>
    </source>
</evidence>
<comment type="caution">
    <text evidence="2">The sequence shown here is derived from an EMBL/GenBank/DDBJ whole genome shotgun (WGS) entry which is preliminary data.</text>
</comment>
<organism evidence="2">
    <name type="scientific">Caldilineaceae bacterium SB0664_bin_27</name>
    <dbReference type="NCBI Taxonomy" id="2605260"/>
    <lineage>
        <taxon>Bacteria</taxon>
        <taxon>Bacillati</taxon>
        <taxon>Chloroflexota</taxon>
        <taxon>Caldilineae</taxon>
        <taxon>Caldilineales</taxon>
        <taxon>Caldilineaceae</taxon>
    </lineage>
</organism>
<dbReference type="Gene3D" id="3.40.50.300">
    <property type="entry name" value="P-loop containing nucleotide triphosphate hydrolases"/>
    <property type="match status" value="1"/>
</dbReference>
<dbReference type="AlphaFoldDB" id="A0A6B0YX39"/>
<protein>
    <submittedName>
        <fullName evidence="2">AAA family ATPase</fullName>
    </submittedName>
</protein>
<gene>
    <name evidence="2" type="ORF">F4Y42_17280</name>
</gene>
<dbReference type="EMBL" id="VXRG01000139">
    <property type="protein sequence ID" value="MXY95197.1"/>
    <property type="molecule type" value="Genomic_DNA"/>
</dbReference>
<dbReference type="InterPro" id="IPR011646">
    <property type="entry name" value="KAP_P-loop"/>
</dbReference>
<feature type="domain" description="KAP NTPase" evidence="1">
    <location>
        <begin position="37"/>
        <end position="276"/>
    </location>
</feature>
<dbReference type="InterPro" id="IPR027417">
    <property type="entry name" value="P-loop_NTPase"/>
</dbReference>
<evidence type="ECO:0000313" key="2">
    <source>
        <dbReference type="EMBL" id="MXY95197.1"/>
    </source>
</evidence>
<accession>A0A6B0YX39</accession>
<dbReference type="Pfam" id="PF07693">
    <property type="entry name" value="KAP_NTPase"/>
    <property type="match status" value="1"/>
</dbReference>
<reference evidence="2" key="1">
    <citation type="submission" date="2019-09" db="EMBL/GenBank/DDBJ databases">
        <title>Characterisation of the sponge microbiome using genome-centric metagenomics.</title>
        <authorList>
            <person name="Engelberts J.P."/>
            <person name="Robbins S.J."/>
            <person name="De Goeij J.M."/>
            <person name="Aranda M."/>
            <person name="Bell S.C."/>
            <person name="Webster N.S."/>
        </authorList>
    </citation>
    <scope>NUCLEOTIDE SEQUENCE</scope>
    <source>
        <strain evidence="2">SB0664_bin_27</strain>
    </source>
</reference>
<sequence>MTEETATAASQRDTLKLKLLEPDVSPKQPWQDDELGRETIAERLTNLIQSQQEPFIISIDGQWGTGKTFLLKRWQKDLEEDQFRAIYYNAWEDDFCDDPLLAIIGQLSHQFAEDNFRKIAKQAGKLAVRLIAKNVKSVIEQKTGVILDTNLGEQKGRDILQDYLDQRETKDRLKEELTKLSAAVAEETGHPLVFIIDELDRCRPTFAIELLERVKHIFDVPDLVFVFGVNRAEICKSLQSVYGEIDADLYLNRFFDMGFSLPVIDSAPFCRSVMRKYQLEEYFSSLDGSRPHRMHTLEYNRLSHGFPGLCVRLGLSLREIDHSVRLIALAARTLSERSDMYPALLAFLIPLKLKNPLLYRQFIHGGRRASEVINYFDESKASPPFENHSDDWFSVTEAYLYAVEEPWPNPAREVSAVEQLRRMVQGEELTHPELLSNRTKASVKGKAKWLLDKIESEKSNLHGRSTLNYLDGLIDFEKTFRI</sequence>
<dbReference type="SUPFAM" id="SSF52540">
    <property type="entry name" value="P-loop containing nucleoside triphosphate hydrolases"/>
    <property type="match status" value="1"/>
</dbReference>
<proteinExistence type="predicted"/>